<dbReference type="PANTHER" id="PTHR47163">
    <property type="entry name" value="DDE_TNP_IS1595 DOMAIN-CONTAINING PROTEIN"/>
    <property type="match status" value="1"/>
</dbReference>
<dbReference type="HOGENOM" id="CLU_044348_8_0_1"/>
<dbReference type="AlphaFoldDB" id="A0A059F398"/>
<gene>
    <name evidence="3" type="ORF">H312_01051</name>
</gene>
<name>A0A059F398_9MICR</name>
<dbReference type="VEuPathDB" id="MicrosporidiaDB:H312_01051"/>
<evidence type="ECO:0000313" key="4">
    <source>
        <dbReference type="Proteomes" id="UP000030655"/>
    </source>
</evidence>
<keyword evidence="4" id="KW-1185">Reference proteome</keyword>
<feature type="region of interest" description="Disordered" evidence="1">
    <location>
        <begin position="1"/>
        <end position="21"/>
    </location>
</feature>
<protein>
    <recommendedName>
        <fullName evidence="2">ISXO2-like transposase domain-containing protein</fullName>
    </recommendedName>
</protein>
<proteinExistence type="predicted"/>
<evidence type="ECO:0000313" key="3">
    <source>
        <dbReference type="EMBL" id="KCZ81474.1"/>
    </source>
</evidence>
<dbReference type="SMART" id="SM01126">
    <property type="entry name" value="DDE_Tnp_IS1595"/>
    <property type="match status" value="1"/>
</dbReference>
<evidence type="ECO:0000259" key="2">
    <source>
        <dbReference type="SMART" id="SM01126"/>
    </source>
</evidence>
<accession>A0A059F398</accession>
<feature type="domain" description="ISXO2-like transposase" evidence="2">
    <location>
        <begin position="5"/>
        <end position="133"/>
    </location>
</feature>
<sequence length="148" mass="17569">MINIKCKSHQRRSPHNQTDATSIVKIENNSTRAFVRVMENKKSEILISIICENVINGSIIYTDEHKGYFKLGKFGFLHKSVCHKYNFVNPINGVHTQHVESFHNEMKLEIKRRKGIKTEERQKFLNEFCRFFNNKDFRLEKLLLMIKI</sequence>
<dbReference type="EMBL" id="KK365141">
    <property type="protein sequence ID" value="KCZ81474.1"/>
    <property type="molecule type" value="Genomic_DNA"/>
</dbReference>
<dbReference type="OrthoDB" id="10052789at2759"/>
<dbReference type="Proteomes" id="UP000030655">
    <property type="component" value="Unassembled WGS sequence"/>
</dbReference>
<dbReference type="InterPro" id="IPR024445">
    <property type="entry name" value="Tnp_ISXO2-like"/>
</dbReference>
<feature type="compositionally biased region" description="Basic residues" evidence="1">
    <location>
        <begin position="1"/>
        <end position="14"/>
    </location>
</feature>
<dbReference type="InterPro" id="IPR053164">
    <property type="entry name" value="IS1016-like_transposase"/>
</dbReference>
<dbReference type="PANTHER" id="PTHR47163:SF2">
    <property type="entry name" value="SI:DKEY-17M8.2"/>
    <property type="match status" value="1"/>
</dbReference>
<dbReference type="Pfam" id="PF12762">
    <property type="entry name" value="DDE_Tnp_IS1595"/>
    <property type="match status" value="1"/>
</dbReference>
<evidence type="ECO:0000256" key="1">
    <source>
        <dbReference type="SAM" id="MobiDB-lite"/>
    </source>
</evidence>
<reference evidence="3 4" key="2">
    <citation type="submission" date="2014-03" db="EMBL/GenBank/DDBJ databases">
        <title>The Genome Sequence of Anncaliia algerae insect isolate PRA339.</title>
        <authorList>
            <consortium name="The Broad Institute Genome Sequencing Platform"/>
            <consortium name="The Broad Institute Genome Sequencing Center for Infectious Disease"/>
            <person name="Cuomo C."/>
            <person name="Becnel J."/>
            <person name="Sanscrainte N."/>
            <person name="Walker B."/>
            <person name="Young S.K."/>
            <person name="Zeng Q."/>
            <person name="Gargeya S."/>
            <person name="Fitzgerald M."/>
            <person name="Haas B."/>
            <person name="Abouelleil A."/>
            <person name="Alvarado L."/>
            <person name="Arachchi H.M."/>
            <person name="Berlin A.M."/>
            <person name="Chapman S.B."/>
            <person name="Dewar J."/>
            <person name="Goldberg J."/>
            <person name="Griggs A."/>
            <person name="Gujja S."/>
            <person name="Hansen M."/>
            <person name="Howarth C."/>
            <person name="Imamovic A."/>
            <person name="Larimer J."/>
            <person name="McCowan C."/>
            <person name="Murphy C."/>
            <person name="Neiman D."/>
            <person name="Pearson M."/>
            <person name="Priest M."/>
            <person name="Roberts A."/>
            <person name="Saif S."/>
            <person name="Shea T."/>
            <person name="Sisk P."/>
            <person name="Sykes S."/>
            <person name="Wortman J."/>
            <person name="Nusbaum C."/>
            <person name="Birren B."/>
        </authorList>
    </citation>
    <scope>NUCLEOTIDE SEQUENCE [LARGE SCALE GENOMIC DNA]</scope>
    <source>
        <strain evidence="3 4">PRA339</strain>
    </source>
</reference>
<organism evidence="3 4">
    <name type="scientific">Anncaliia algerae PRA339</name>
    <dbReference type="NCBI Taxonomy" id="1288291"/>
    <lineage>
        <taxon>Eukaryota</taxon>
        <taxon>Fungi</taxon>
        <taxon>Fungi incertae sedis</taxon>
        <taxon>Microsporidia</taxon>
        <taxon>Tubulinosematoidea</taxon>
        <taxon>Tubulinosematidae</taxon>
        <taxon>Anncaliia</taxon>
    </lineage>
</organism>
<reference evidence="4" key="1">
    <citation type="submission" date="2013-02" db="EMBL/GenBank/DDBJ databases">
        <authorList>
            <consortium name="The Broad Institute Genome Sequencing Platform"/>
            <person name="Cuomo C."/>
            <person name="Becnel J."/>
            <person name="Sanscrainte N."/>
            <person name="Walker B."/>
            <person name="Young S.K."/>
            <person name="Zeng Q."/>
            <person name="Gargeya S."/>
            <person name="Fitzgerald M."/>
            <person name="Haas B."/>
            <person name="Abouelleil A."/>
            <person name="Alvarado L."/>
            <person name="Arachchi H.M."/>
            <person name="Berlin A.M."/>
            <person name="Chapman S.B."/>
            <person name="Dewar J."/>
            <person name="Goldberg J."/>
            <person name="Griggs A."/>
            <person name="Gujja S."/>
            <person name="Hansen M."/>
            <person name="Howarth C."/>
            <person name="Imamovic A."/>
            <person name="Larimer J."/>
            <person name="McCowan C."/>
            <person name="Murphy C."/>
            <person name="Neiman D."/>
            <person name="Pearson M."/>
            <person name="Priest M."/>
            <person name="Roberts A."/>
            <person name="Saif S."/>
            <person name="Shea T."/>
            <person name="Sisk P."/>
            <person name="Sykes S."/>
            <person name="Wortman J."/>
            <person name="Nusbaum C."/>
            <person name="Birren B."/>
        </authorList>
    </citation>
    <scope>NUCLEOTIDE SEQUENCE [LARGE SCALE GENOMIC DNA]</scope>
    <source>
        <strain evidence="4">PRA339</strain>
    </source>
</reference>